<sequence length="251" mass="30355">RASFLKYKKYPVWTPLRLLIKHSLIPATPTPNCLSNQTNKPTFPLNPTNNSNKMTEIILSILAATVAVTVVSAIPFAKRGDHHENYYHPSYGYDYYHGPEYVKNYDKYYDDHYKNHYYDKYYDHKSVDYNYNKEDDHLYEESYDHDKDVNYAKEAKKLYKHGDKYKYEADPYKHDYYYDHYYSPYHYSPYHYYPYYDYTPEEVSHHIFFPSRNACTCFDFNRAPTLPHLHEARRLQGEEVRSRCHQCVLQL</sequence>
<reference evidence="2 3" key="1">
    <citation type="journal article" date="2018" name="New Phytol.">
        <title>Phylogenomics of Endogonaceae and evolution of mycorrhizas within Mucoromycota.</title>
        <authorList>
            <person name="Chang Y."/>
            <person name="Desiro A."/>
            <person name="Na H."/>
            <person name="Sandor L."/>
            <person name="Lipzen A."/>
            <person name="Clum A."/>
            <person name="Barry K."/>
            <person name="Grigoriev I.V."/>
            <person name="Martin F.M."/>
            <person name="Stajich J.E."/>
            <person name="Smith M.E."/>
            <person name="Bonito G."/>
            <person name="Spatafora J.W."/>
        </authorList>
    </citation>
    <scope>NUCLEOTIDE SEQUENCE [LARGE SCALE GENOMIC DNA]</scope>
    <source>
        <strain evidence="2 3">AD002</strain>
    </source>
</reference>
<dbReference type="AlphaFoldDB" id="A0A433QPZ3"/>
<organism evidence="2 3">
    <name type="scientific">Jimgerdemannia flammicorona</name>
    <dbReference type="NCBI Taxonomy" id="994334"/>
    <lineage>
        <taxon>Eukaryota</taxon>
        <taxon>Fungi</taxon>
        <taxon>Fungi incertae sedis</taxon>
        <taxon>Mucoromycota</taxon>
        <taxon>Mucoromycotina</taxon>
        <taxon>Endogonomycetes</taxon>
        <taxon>Endogonales</taxon>
        <taxon>Endogonaceae</taxon>
        <taxon>Jimgerdemannia</taxon>
    </lineage>
</organism>
<evidence type="ECO:0000256" key="1">
    <source>
        <dbReference type="SAM" id="Phobius"/>
    </source>
</evidence>
<comment type="caution">
    <text evidence="2">The sequence shown here is derived from an EMBL/GenBank/DDBJ whole genome shotgun (WGS) entry which is preliminary data.</text>
</comment>
<protein>
    <submittedName>
        <fullName evidence="2">Uncharacterized protein</fullName>
    </submittedName>
</protein>
<keyword evidence="1" id="KW-0812">Transmembrane</keyword>
<evidence type="ECO:0000313" key="2">
    <source>
        <dbReference type="EMBL" id="RUS31854.1"/>
    </source>
</evidence>
<evidence type="ECO:0000313" key="3">
    <source>
        <dbReference type="Proteomes" id="UP000274822"/>
    </source>
</evidence>
<gene>
    <name evidence="2" type="ORF">BC938DRAFT_476922</name>
</gene>
<feature type="transmembrane region" description="Helical" evidence="1">
    <location>
        <begin position="57"/>
        <end position="77"/>
    </location>
</feature>
<keyword evidence="1" id="KW-0472">Membrane</keyword>
<proteinExistence type="predicted"/>
<dbReference type="Proteomes" id="UP000274822">
    <property type="component" value="Unassembled WGS sequence"/>
</dbReference>
<feature type="non-terminal residue" evidence="2">
    <location>
        <position position="1"/>
    </location>
</feature>
<name>A0A433QPZ3_9FUNG</name>
<keyword evidence="3" id="KW-1185">Reference proteome</keyword>
<dbReference type="EMBL" id="RBNJ01002546">
    <property type="protein sequence ID" value="RUS31854.1"/>
    <property type="molecule type" value="Genomic_DNA"/>
</dbReference>
<accession>A0A433QPZ3</accession>
<keyword evidence="1" id="KW-1133">Transmembrane helix</keyword>